<keyword evidence="10 11" id="KW-0807">Transducer</keyword>
<keyword evidence="7 11" id="KW-0297">G-protein coupled receptor</keyword>
<dbReference type="EMBL" id="JAACNH010000003">
    <property type="protein sequence ID" value="KAG8449772.1"/>
    <property type="molecule type" value="Genomic_DNA"/>
</dbReference>
<evidence type="ECO:0000256" key="4">
    <source>
        <dbReference type="ARBA" id="ARBA00022692"/>
    </source>
</evidence>
<evidence type="ECO:0000256" key="10">
    <source>
        <dbReference type="ARBA" id="ARBA00023224"/>
    </source>
</evidence>
<reference evidence="14" key="1">
    <citation type="thesis" date="2020" institute="ProQuest LLC" country="789 East Eisenhower Parkway, Ann Arbor, MI, USA">
        <title>Comparative Genomics and Chromosome Evolution.</title>
        <authorList>
            <person name="Mudd A.B."/>
        </authorList>
    </citation>
    <scope>NUCLEOTIDE SEQUENCE</scope>
    <source>
        <strain evidence="14">Female2</strain>
        <tissue evidence="14">Blood</tissue>
    </source>
</reference>
<proteinExistence type="inferred from homology"/>
<keyword evidence="5 12" id="KW-0552">Olfaction</keyword>
<sequence length="309" mass="34880">MRSENQTFVSYFTFLGLTDVREKQIILFAFFLLVYLISIIGNLCIMVITICTPNLHTPMYFFLWNLSLLDMCHATVTVPKTLFDLFASKKAIPFGGCMSQMLFFHFFGSSEIVLLSVMSYDRYVAIGNPLKYTTIMTPKVCVPLALISWTIGFFHSLIHTVMTARLPFCGPNMVKHFFCDIKPVLTLACTDITFNLKLLIALTGGLALTTFILTLIPYIFIGKCLLKIKTAEGRKRALSTCSAHLTVVFLQYGTVIFCYMRPSSENTLDQDRAAAVVITAITPALNPIIYSLRNKDIRKGMLKMIKRYS</sequence>
<feature type="domain" description="G-protein coupled receptors family 1 profile" evidence="13">
    <location>
        <begin position="41"/>
        <end position="290"/>
    </location>
</feature>
<evidence type="ECO:0000313" key="14">
    <source>
        <dbReference type="EMBL" id="KAG8449772.1"/>
    </source>
</evidence>
<dbReference type="PROSITE" id="PS00237">
    <property type="entry name" value="G_PROTEIN_RECEP_F1_1"/>
    <property type="match status" value="1"/>
</dbReference>
<dbReference type="AlphaFoldDB" id="A0A8T2JZL8"/>
<keyword evidence="4 11" id="KW-0812">Transmembrane</keyword>
<name>A0A8T2JZL8_9PIPI</name>
<evidence type="ECO:0000256" key="1">
    <source>
        <dbReference type="ARBA" id="ARBA00004651"/>
    </source>
</evidence>
<dbReference type="InterPro" id="IPR000276">
    <property type="entry name" value="GPCR_Rhodpsn"/>
</dbReference>
<evidence type="ECO:0000256" key="11">
    <source>
        <dbReference type="RuleBase" id="RU000688"/>
    </source>
</evidence>
<keyword evidence="8 12" id="KW-0472">Membrane</keyword>
<keyword evidence="9 11" id="KW-0675">Receptor</keyword>
<protein>
    <recommendedName>
        <fullName evidence="12">Olfactory receptor</fullName>
    </recommendedName>
</protein>
<evidence type="ECO:0000256" key="8">
    <source>
        <dbReference type="ARBA" id="ARBA00023136"/>
    </source>
</evidence>
<keyword evidence="15" id="KW-1185">Reference proteome</keyword>
<keyword evidence="2 12" id="KW-1003">Cell membrane</keyword>
<evidence type="ECO:0000256" key="9">
    <source>
        <dbReference type="ARBA" id="ARBA00023170"/>
    </source>
</evidence>
<feature type="transmembrane region" description="Helical" evidence="12">
    <location>
        <begin position="198"/>
        <end position="221"/>
    </location>
</feature>
<feature type="transmembrane region" description="Helical" evidence="12">
    <location>
        <begin position="60"/>
        <end position="82"/>
    </location>
</feature>
<dbReference type="PRINTS" id="PR00237">
    <property type="entry name" value="GPCRRHODOPSN"/>
</dbReference>
<evidence type="ECO:0000259" key="13">
    <source>
        <dbReference type="PROSITE" id="PS50262"/>
    </source>
</evidence>
<feature type="transmembrane region" description="Helical" evidence="12">
    <location>
        <begin position="242"/>
        <end position="262"/>
    </location>
</feature>
<evidence type="ECO:0000256" key="2">
    <source>
        <dbReference type="ARBA" id="ARBA00022475"/>
    </source>
</evidence>
<feature type="transmembrane region" description="Helical" evidence="12">
    <location>
        <begin position="25"/>
        <end position="48"/>
    </location>
</feature>
<evidence type="ECO:0000256" key="5">
    <source>
        <dbReference type="ARBA" id="ARBA00022725"/>
    </source>
</evidence>
<dbReference type="FunFam" id="1.20.1070.10:FF:000001">
    <property type="entry name" value="Olfactory receptor"/>
    <property type="match status" value="1"/>
</dbReference>
<evidence type="ECO:0000256" key="3">
    <source>
        <dbReference type="ARBA" id="ARBA00022606"/>
    </source>
</evidence>
<evidence type="ECO:0000256" key="6">
    <source>
        <dbReference type="ARBA" id="ARBA00022989"/>
    </source>
</evidence>
<dbReference type="Proteomes" id="UP000812440">
    <property type="component" value="Chromosome 8_10"/>
</dbReference>
<dbReference type="GO" id="GO:0005886">
    <property type="term" value="C:plasma membrane"/>
    <property type="evidence" value="ECO:0007669"/>
    <property type="project" value="UniProtKB-SubCell"/>
</dbReference>
<comment type="subcellular location">
    <subcellularLocation>
        <location evidence="1 12">Cell membrane</location>
        <topology evidence="1 12">Multi-pass membrane protein</topology>
    </subcellularLocation>
</comment>
<evidence type="ECO:0000313" key="15">
    <source>
        <dbReference type="Proteomes" id="UP000812440"/>
    </source>
</evidence>
<dbReference type="GO" id="GO:0004984">
    <property type="term" value="F:olfactory receptor activity"/>
    <property type="evidence" value="ECO:0007669"/>
    <property type="project" value="InterPro"/>
</dbReference>
<gene>
    <name evidence="14" type="ORF">GDO86_016432</name>
</gene>
<dbReference type="PANTHER" id="PTHR26452">
    <property type="entry name" value="OLFACTORY RECEPTOR"/>
    <property type="match status" value="1"/>
</dbReference>
<dbReference type="OrthoDB" id="5967130at2759"/>
<organism evidence="14 15">
    <name type="scientific">Hymenochirus boettgeri</name>
    <name type="common">Congo dwarf clawed frog</name>
    <dbReference type="NCBI Taxonomy" id="247094"/>
    <lineage>
        <taxon>Eukaryota</taxon>
        <taxon>Metazoa</taxon>
        <taxon>Chordata</taxon>
        <taxon>Craniata</taxon>
        <taxon>Vertebrata</taxon>
        <taxon>Euteleostomi</taxon>
        <taxon>Amphibia</taxon>
        <taxon>Batrachia</taxon>
        <taxon>Anura</taxon>
        <taxon>Pipoidea</taxon>
        <taxon>Pipidae</taxon>
        <taxon>Pipinae</taxon>
        <taxon>Hymenochirus</taxon>
    </lineage>
</organism>
<dbReference type="PRINTS" id="PR00245">
    <property type="entry name" value="OLFACTORYR"/>
</dbReference>
<feature type="transmembrane region" description="Helical" evidence="12">
    <location>
        <begin position="274"/>
        <end position="292"/>
    </location>
</feature>
<dbReference type="SMART" id="SM01381">
    <property type="entry name" value="7TM_GPCR_Srsx"/>
    <property type="match status" value="1"/>
</dbReference>
<dbReference type="InterPro" id="IPR000725">
    <property type="entry name" value="Olfact_rcpt"/>
</dbReference>
<dbReference type="SUPFAM" id="SSF81321">
    <property type="entry name" value="Family A G protein-coupled receptor-like"/>
    <property type="match status" value="1"/>
</dbReference>
<dbReference type="GO" id="GO:0004930">
    <property type="term" value="F:G protein-coupled receptor activity"/>
    <property type="evidence" value="ECO:0007669"/>
    <property type="project" value="UniProtKB-KW"/>
</dbReference>
<comment type="caution">
    <text evidence="14">The sequence shown here is derived from an EMBL/GenBank/DDBJ whole genome shotgun (WGS) entry which is preliminary data.</text>
</comment>
<dbReference type="Gene3D" id="1.20.1070.10">
    <property type="entry name" value="Rhodopsin 7-helix transmembrane proteins"/>
    <property type="match status" value="1"/>
</dbReference>
<keyword evidence="3 12" id="KW-0716">Sensory transduction</keyword>
<dbReference type="InterPro" id="IPR017452">
    <property type="entry name" value="GPCR_Rhodpsn_7TM"/>
</dbReference>
<dbReference type="InterPro" id="IPR050516">
    <property type="entry name" value="Olfactory_GPCR"/>
</dbReference>
<accession>A0A8T2JZL8</accession>
<dbReference type="Pfam" id="PF13853">
    <property type="entry name" value="7tm_4"/>
    <property type="match status" value="1"/>
</dbReference>
<feature type="transmembrane region" description="Helical" evidence="12">
    <location>
        <begin position="102"/>
        <end position="120"/>
    </location>
</feature>
<dbReference type="PROSITE" id="PS50262">
    <property type="entry name" value="G_PROTEIN_RECEP_F1_2"/>
    <property type="match status" value="1"/>
</dbReference>
<feature type="transmembrane region" description="Helical" evidence="12">
    <location>
        <begin position="140"/>
        <end position="158"/>
    </location>
</feature>
<comment type="similarity">
    <text evidence="11">Belongs to the G-protein coupled receptor 1 family.</text>
</comment>
<keyword evidence="6 12" id="KW-1133">Transmembrane helix</keyword>
<evidence type="ECO:0000256" key="12">
    <source>
        <dbReference type="RuleBase" id="RU363047"/>
    </source>
</evidence>
<evidence type="ECO:0000256" key="7">
    <source>
        <dbReference type="ARBA" id="ARBA00023040"/>
    </source>
</evidence>